<dbReference type="RefSeq" id="WP_206966810.1">
    <property type="nucleotide sequence ID" value="NZ_JAFLVX010000020.1"/>
</dbReference>
<keyword evidence="5" id="KW-0067">ATP-binding</keyword>
<dbReference type="SUPFAM" id="SSF68923">
    <property type="entry name" value="PEP carboxykinase N-terminal domain"/>
    <property type="match status" value="1"/>
</dbReference>
<evidence type="ECO:0000256" key="1">
    <source>
        <dbReference type="ARBA" id="ARBA00004742"/>
    </source>
</evidence>
<proteinExistence type="inferred from homology"/>
<evidence type="ECO:0000256" key="4">
    <source>
        <dbReference type="ARBA" id="ARBA00022741"/>
    </source>
</evidence>
<evidence type="ECO:0000256" key="3">
    <source>
        <dbReference type="ARBA" id="ARBA00012363"/>
    </source>
</evidence>
<dbReference type="InterPro" id="IPR001272">
    <property type="entry name" value="PEP_carboxykinase_ATP"/>
</dbReference>
<dbReference type="Proteomes" id="UP000664857">
    <property type="component" value="Unassembled WGS sequence"/>
</dbReference>
<evidence type="ECO:0000256" key="5">
    <source>
        <dbReference type="ARBA" id="ARBA00022840"/>
    </source>
</evidence>
<organism evidence="8 9">
    <name type="scientific">Candidatus Vagococcus giribetii</name>
    <dbReference type="NCBI Taxonomy" id="2230876"/>
    <lineage>
        <taxon>Bacteria</taxon>
        <taxon>Bacillati</taxon>
        <taxon>Bacillota</taxon>
        <taxon>Bacilli</taxon>
        <taxon>Lactobacillales</taxon>
        <taxon>Enterococcaceae</taxon>
        <taxon>Vagococcus</taxon>
    </lineage>
</organism>
<dbReference type="SUPFAM" id="SSF53795">
    <property type="entry name" value="PEP carboxykinase-like"/>
    <property type="match status" value="1"/>
</dbReference>
<comment type="caution">
    <text evidence="8">The sequence shown here is derived from an EMBL/GenBank/DDBJ whole genome shotgun (WGS) entry which is preliminary data.</text>
</comment>
<comment type="similarity">
    <text evidence="2">Belongs to the phosphoenolpyruvate carboxykinase (ATP) family.</text>
</comment>
<dbReference type="EMBL" id="JAFLVX010000020">
    <property type="protein sequence ID" value="MBO0477126.1"/>
    <property type="molecule type" value="Genomic_DNA"/>
</dbReference>
<reference evidence="8 9" key="1">
    <citation type="submission" date="2021-03" db="EMBL/GenBank/DDBJ databases">
        <title>Enterococcal diversity collection.</title>
        <authorList>
            <person name="Gilmore M.S."/>
            <person name="Schwartzman J."/>
            <person name="Van Tyne D."/>
            <person name="Martin M."/>
            <person name="Earl A.M."/>
            <person name="Manson A.L."/>
            <person name="Straub T."/>
            <person name="Salamzade R."/>
            <person name="Saavedra J."/>
            <person name="Lebreton F."/>
            <person name="Prichula J."/>
            <person name="Schaufler K."/>
            <person name="Gaca A."/>
            <person name="Sgardioli B."/>
            <person name="Wagenaar J."/>
            <person name="Strong T."/>
        </authorList>
    </citation>
    <scope>NUCLEOTIDE SEQUENCE [LARGE SCALE GENOMIC DNA]</scope>
    <source>
        <strain evidence="8 9">DIV0080</strain>
    </source>
</reference>
<name>A0ABS3HWB5_9ENTE</name>
<evidence type="ECO:0000313" key="8">
    <source>
        <dbReference type="EMBL" id="MBO0477126.1"/>
    </source>
</evidence>
<evidence type="ECO:0000256" key="7">
    <source>
        <dbReference type="ARBA" id="ARBA00047371"/>
    </source>
</evidence>
<evidence type="ECO:0000256" key="2">
    <source>
        <dbReference type="ARBA" id="ARBA00006052"/>
    </source>
</evidence>
<sequence>MSSIQHFSVDDLISDNPIFSNFRSIIETAFYGNNVTPVSTISEAYELAYQSPGTIVTDIPILQAAELHLPPESKVLVFNDGQIVGRTAAARKIIGQPNVDPTYYSGILREAIFNSRNQSFYQGNVVVGLASDFMIAVHLLIPAGFENNLYSYLLNFQLMDALQSDIYQQSQAYDEGDLFIYSDPEWSHPDFPYGLTLFDPEHNVAAVLGLRYFGELKKATLTLAWAVAHRNGFVACHGGMKQYILPQSQHTMAVFGLSGSGKSTITLSNHHNQQETKILHDDAFIISKTDGSSIALEPSYFDKTQDYPMKDDSIKYFLTCQNVGVTLNNNNEKVLLTEDIRNNNGRAIKSHFTVPNRLNQFNQAIDSICWIMKDESLPPILKIKDPILATVFGLTLATKRTSAENIVSGIDKDALVIEPFANPFRCFPLSEDYEDFKTLFNKENMACYLLNTGYFNGQKVTPEITLNSIEDIVNETSQFEPFGTFEDISFLPIEGFSPDFSNPAYLELLRNSFENRLLFLKEMDFLMDGYNSLPQETVDTIQSLINELK</sequence>
<protein>
    <recommendedName>
        <fullName evidence="3">phosphoenolpyruvate carboxykinase (ATP)</fullName>
        <ecNumber evidence="3">4.1.1.49</ecNumber>
    </recommendedName>
</protein>
<keyword evidence="6" id="KW-0456">Lyase</keyword>
<keyword evidence="9" id="KW-1185">Reference proteome</keyword>
<dbReference type="InterPro" id="IPR008210">
    <property type="entry name" value="PEP_carboxykinase_N"/>
</dbReference>
<dbReference type="InterPro" id="IPR013035">
    <property type="entry name" value="PEP_carboxykinase_C"/>
</dbReference>
<keyword evidence="4" id="KW-0547">Nucleotide-binding</keyword>
<gene>
    <name evidence="8" type="ORF">DOK76_08585</name>
</gene>
<comment type="catalytic activity">
    <reaction evidence="7">
        <text>oxaloacetate + ATP = phosphoenolpyruvate + ADP + CO2</text>
        <dbReference type="Rhea" id="RHEA:18617"/>
        <dbReference type="ChEBI" id="CHEBI:16452"/>
        <dbReference type="ChEBI" id="CHEBI:16526"/>
        <dbReference type="ChEBI" id="CHEBI:30616"/>
        <dbReference type="ChEBI" id="CHEBI:58702"/>
        <dbReference type="ChEBI" id="CHEBI:456216"/>
        <dbReference type="EC" id="4.1.1.49"/>
    </reaction>
</comment>
<dbReference type="Pfam" id="PF01293">
    <property type="entry name" value="PEPCK_ATP"/>
    <property type="match status" value="1"/>
</dbReference>
<evidence type="ECO:0000256" key="6">
    <source>
        <dbReference type="ARBA" id="ARBA00023239"/>
    </source>
</evidence>
<accession>A0ABS3HWB5</accession>
<comment type="pathway">
    <text evidence="1">Carbohydrate biosynthesis; gluconeogenesis.</text>
</comment>
<dbReference type="EC" id="4.1.1.49" evidence="3"/>
<evidence type="ECO:0000313" key="9">
    <source>
        <dbReference type="Proteomes" id="UP000664857"/>
    </source>
</evidence>
<dbReference type="Gene3D" id="3.90.228.20">
    <property type="match status" value="1"/>
</dbReference>